<protein>
    <submittedName>
        <fullName evidence="1">Uncharacterized protein</fullName>
    </submittedName>
</protein>
<keyword evidence="2" id="KW-1185">Reference proteome</keyword>
<proteinExistence type="predicted"/>
<dbReference type="EMBL" id="PVYX01000001">
    <property type="protein sequence ID" value="PRX56383.1"/>
    <property type="molecule type" value="Genomic_DNA"/>
</dbReference>
<dbReference type="RefSeq" id="WP_158259056.1">
    <property type="nucleotide sequence ID" value="NZ_PVYX01000001.1"/>
</dbReference>
<comment type="caution">
    <text evidence="1">The sequence shown here is derived from an EMBL/GenBank/DDBJ whole genome shotgun (WGS) entry which is preliminary data.</text>
</comment>
<dbReference type="Proteomes" id="UP000237640">
    <property type="component" value="Unassembled WGS sequence"/>
</dbReference>
<gene>
    <name evidence="1" type="ORF">CLV81_0380</name>
</gene>
<reference evidence="1 2" key="1">
    <citation type="submission" date="2018-03" db="EMBL/GenBank/DDBJ databases">
        <title>Genomic Encyclopedia of Archaeal and Bacterial Type Strains, Phase II (KMG-II): from individual species to whole genera.</title>
        <authorList>
            <person name="Goeker M."/>
        </authorList>
    </citation>
    <scope>NUCLEOTIDE SEQUENCE [LARGE SCALE GENOMIC DNA]</scope>
    <source>
        <strain evidence="1 2">DSM 25027</strain>
    </source>
</reference>
<evidence type="ECO:0000313" key="1">
    <source>
        <dbReference type="EMBL" id="PRX56383.1"/>
    </source>
</evidence>
<evidence type="ECO:0000313" key="2">
    <source>
        <dbReference type="Proteomes" id="UP000237640"/>
    </source>
</evidence>
<name>A0A2T0MFN8_9FLAO</name>
<accession>A0A2T0MFN8</accession>
<organism evidence="1 2">
    <name type="scientific">Flagellimonas meridianipacifica</name>
    <dbReference type="NCBI Taxonomy" id="1080225"/>
    <lineage>
        <taxon>Bacteria</taxon>
        <taxon>Pseudomonadati</taxon>
        <taxon>Bacteroidota</taxon>
        <taxon>Flavobacteriia</taxon>
        <taxon>Flavobacteriales</taxon>
        <taxon>Flavobacteriaceae</taxon>
        <taxon>Flagellimonas</taxon>
    </lineage>
</organism>
<dbReference type="AlphaFoldDB" id="A0A2T0MFN8"/>
<sequence length="55" mass="6103">MKNKKLKALPKELVKPTEIDLNTSGDSVEFLCREFGSGTTCRINGAIDEESDILF</sequence>